<dbReference type="CDD" id="cd01427">
    <property type="entry name" value="HAD_like"/>
    <property type="match status" value="1"/>
</dbReference>
<keyword evidence="4" id="KW-1185">Reference proteome</keyword>
<dbReference type="Proteomes" id="UP000253908">
    <property type="component" value="Chromosome"/>
</dbReference>
<accession>A0A345PDJ3</accession>
<dbReference type="AlphaFoldDB" id="A0A345PDJ3"/>
<proteinExistence type="predicted"/>
<reference evidence="4" key="1">
    <citation type="submission" date="2017-11" db="EMBL/GenBank/DDBJ databases">
        <authorList>
            <person name="Zhu W."/>
        </authorList>
    </citation>
    <scope>NUCLEOTIDE SEQUENCE [LARGE SCALE GENOMIC DNA]</scope>
    <source>
        <strain evidence="4">160</strain>
    </source>
</reference>
<dbReference type="InterPro" id="IPR041492">
    <property type="entry name" value="HAD_2"/>
</dbReference>
<dbReference type="GO" id="GO:0005829">
    <property type="term" value="C:cytosol"/>
    <property type="evidence" value="ECO:0007669"/>
    <property type="project" value="TreeGrafter"/>
</dbReference>
<dbReference type="EMBL" id="CP024848">
    <property type="protein sequence ID" value="AXI08073.1"/>
    <property type="molecule type" value="Genomic_DNA"/>
</dbReference>
<name>A0A345PDJ3_9BACI</name>
<dbReference type="Pfam" id="PF13419">
    <property type="entry name" value="HAD_2"/>
    <property type="match status" value="1"/>
</dbReference>
<dbReference type="GO" id="GO:0008967">
    <property type="term" value="F:phosphoglycolate phosphatase activity"/>
    <property type="evidence" value="ECO:0007669"/>
    <property type="project" value="TreeGrafter"/>
</dbReference>
<evidence type="ECO:0000313" key="4">
    <source>
        <dbReference type="Proteomes" id="UP000253908"/>
    </source>
</evidence>
<dbReference type="RefSeq" id="WP_114915366.1">
    <property type="nucleotide sequence ID" value="NZ_CP024848.1"/>
</dbReference>
<evidence type="ECO:0000256" key="2">
    <source>
        <dbReference type="ARBA" id="ARBA00022842"/>
    </source>
</evidence>
<dbReference type="Gene3D" id="3.40.50.1000">
    <property type="entry name" value="HAD superfamily/HAD-like"/>
    <property type="match status" value="1"/>
</dbReference>
<dbReference type="SUPFAM" id="SSF56784">
    <property type="entry name" value="HAD-like"/>
    <property type="match status" value="1"/>
</dbReference>
<dbReference type="InterPro" id="IPR050155">
    <property type="entry name" value="HAD-like_hydrolase_sf"/>
</dbReference>
<evidence type="ECO:0000256" key="1">
    <source>
        <dbReference type="ARBA" id="ARBA00022801"/>
    </source>
</evidence>
<dbReference type="OrthoDB" id="2081981at2"/>
<sequence length="280" mass="32511">MERSIIENAELIIFDFDGTLYEDTDHFVYYSEQLKEQLPEDVQPLFTKEYEKIVSGERVVTIGRVYDAVQDYVLKLDPVQSTVTKAWTWDGKELEADLIQKLYPQPLNFDSDSIIAISDGWWIPNVCAKHFGIQDTQSAYVQTKNFMATDQFHLTKITGLRDALIHLKEKKNIVLMTNSQKENVHRILQNLDLQNIFEYIITEANKPLNTRKHFLDLLQKFNIRPEKGLSIGDNYINDIAPAINIGMETVYIDLYDSEYTEYNGRKVKSISELIIEMNSL</sequence>
<dbReference type="PANTHER" id="PTHR43434:SF1">
    <property type="entry name" value="PHOSPHOGLYCOLATE PHOSPHATASE"/>
    <property type="match status" value="1"/>
</dbReference>
<dbReference type="InterPro" id="IPR036412">
    <property type="entry name" value="HAD-like_sf"/>
</dbReference>
<dbReference type="PANTHER" id="PTHR43434">
    <property type="entry name" value="PHOSPHOGLYCOLATE PHOSPHATASE"/>
    <property type="match status" value="1"/>
</dbReference>
<protein>
    <submittedName>
        <fullName evidence="3">HAD family hydrolase</fullName>
    </submittedName>
</protein>
<keyword evidence="1 3" id="KW-0378">Hydrolase</keyword>
<evidence type="ECO:0000313" key="3">
    <source>
        <dbReference type="EMBL" id="AXI08073.1"/>
    </source>
</evidence>
<gene>
    <name evidence="3" type="ORF">CUC15_03435</name>
</gene>
<organism evidence="3 4">
    <name type="scientific">Oceanobacillus zhaokaii</name>
    <dbReference type="NCBI Taxonomy" id="2052660"/>
    <lineage>
        <taxon>Bacteria</taxon>
        <taxon>Bacillati</taxon>
        <taxon>Bacillota</taxon>
        <taxon>Bacilli</taxon>
        <taxon>Bacillales</taxon>
        <taxon>Bacillaceae</taxon>
        <taxon>Oceanobacillus</taxon>
    </lineage>
</organism>
<dbReference type="KEGG" id="ocn:CUC15_03435"/>
<dbReference type="GO" id="GO:0006281">
    <property type="term" value="P:DNA repair"/>
    <property type="evidence" value="ECO:0007669"/>
    <property type="project" value="TreeGrafter"/>
</dbReference>
<keyword evidence="2" id="KW-0460">Magnesium</keyword>
<dbReference type="InterPro" id="IPR023214">
    <property type="entry name" value="HAD_sf"/>
</dbReference>